<proteinExistence type="predicted"/>
<dbReference type="EMBL" id="JACHIW010000001">
    <property type="protein sequence ID" value="MBB5157122.1"/>
    <property type="molecule type" value="Genomic_DNA"/>
</dbReference>
<accession>A0A840Q3P0</accession>
<evidence type="ECO:0000313" key="3">
    <source>
        <dbReference type="Proteomes" id="UP000584374"/>
    </source>
</evidence>
<dbReference type="AlphaFoldDB" id="A0A840Q3P0"/>
<protein>
    <recommendedName>
        <fullName evidence="4">Secreted protein</fullName>
    </recommendedName>
</protein>
<evidence type="ECO:0000313" key="2">
    <source>
        <dbReference type="EMBL" id="MBB5157122.1"/>
    </source>
</evidence>
<evidence type="ECO:0000256" key="1">
    <source>
        <dbReference type="SAM" id="SignalP"/>
    </source>
</evidence>
<keyword evidence="3" id="KW-1185">Reference proteome</keyword>
<organism evidence="2 3">
    <name type="scientific">Saccharopolyspora phatthalungensis</name>
    <dbReference type="NCBI Taxonomy" id="664693"/>
    <lineage>
        <taxon>Bacteria</taxon>
        <taxon>Bacillati</taxon>
        <taxon>Actinomycetota</taxon>
        <taxon>Actinomycetes</taxon>
        <taxon>Pseudonocardiales</taxon>
        <taxon>Pseudonocardiaceae</taxon>
        <taxon>Saccharopolyspora</taxon>
    </lineage>
</organism>
<feature type="signal peptide" evidence="1">
    <location>
        <begin position="1"/>
        <end position="28"/>
    </location>
</feature>
<feature type="chain" id="PRO_5032272840" description="Secreted protein" evidence="1">
    <location>
        <begin position="29"/>
        <end position="147"/>
    </location>
</feature>
<evidence type="ECO:0008006" key="4">
    <source>
        <dbReference type="Google" id="ProtNLM"/>
    </source>
</evidence>
<dbReference type="RefSeq" id="WP_184728145.1">
    <property type="nucleotide sequence ID" value="NZ_JACHIW010000001.1"/>
</dbReference>
<sequence>MIKKIAAAAAMLSMTAAGGFALASPAWAVPAEQRACDLYANVVTQAGNTLVAHGGRVGCGVPATVTVQLNKDISMWPDSTLAAETVTGRVVHLAPRGSAKSAACITPTRLATPETLVKVCTTSSAEFESLGVGNHPEGFGAAERNAG</sequence>
<reference evidence="2 3" key="1">
    <citation type="submission" date="2020-08" db="EMBL/GenBank/DDBJ databases">
        <title>Sequencing the genomes of 1000 actinobacteria strains.</title>
        <authorList>
            <person name="Klenk H.-P."/>
        </authorList>
    </citation>
    <scope>NUCLEOTIDE SEQUENCE [LARGE SCALE GENOMIC DNA]</scope>
    <source>
        <strain evidence="2 3">DSM 45584</strain>
    </source>
</reference>
<dbReference type="Proteomes" id="UP000584374">
    <property type="component" value="Unassembled WGS sequence"/>
</dbReference>
<gene>
    <name evidence="2" type="ORF">BJ970_004656</name>
</gene>
<name>A0A840Q3P0_9PSEU</name>
<keyword evidence="1" id="KW-0732">Signal</keyword>
<comment type="caution">
    <text evidence="2">The sequence shown here is derived from an EMBL/GenBank/DDBJ whole genome shotgun (WGS) entry which is preliminary data.</text>
</comment>